<dbReference type="PANTHER" id="PTHR33048:SF19">
    <property type="entry name" value="MEMBRANE PROTEIN PTH11-LIKE, PUTATIVE (AFU_ORTHOLOGUE AFUA_1G14080)-RELATED"/>
    <property type="match status" value="1"/>
</dbReference>
<keyword evidence="10" id="KW-1185">Reference proteome</keyword>
<protein>
    <recommendedName>
        <fullName evidence="8">Rhodopsin domain-containing protein</fullName>
    </recommendedName>
</protein>
<dbReference type="InterPro" id="IPR052337">
    <property type="entry name" value="SAT4-like"/>
</dbReference>
<feature type="region of interest" description="Disordered" evidence="6">
    <location>
        <begin position="284"/>
        <end position="346"/>
    </location>
</feature>
<dbReference type="GO" id="GO:0016020">
    <property type="term" value="C:membrane"/>
    <property type="evidence" value="ECO:0007669"/>
    <property type="project" value="UniProtKB-SubCell"/>
</dbReference>
<keyword evidence="2 7" id="KW-0812">Transmembrane</keyword>
<accession>G2R5Q2</accession>
<evidence type="ECO:0000256" key="3">
    <source>
        <dbReference type="ARBA" id="ARBA00022989"/>
    </source>
</evidence>
<dbReference type="AlphaFoldDB" id="G2R5Q2"/>
<feature type="transmembrane region" description="Helical" evidence="7">
    <location>
        <begin position="184"/>
        <end position="208"/>
    </location>
</feature>
<evidence type="ECO:0000256" key="1">
    <source>
        <dbReference type="ARBA" id="ARBA00004141"/>
    </source>
</evidence>
<dbReference type="InterPro" id="IPR049326">
    <property type="entry name" value="Rhodopsin_dom_fungi"/>
</dbReference>
<evidence type="ECO:0000256" key="4">
    <source>
        <dbReference type="ARBA" id="ARBA00023136"/>
    </source>
</evidence>
<reference evidence="9 10" key="1">
    <citation type="journal article" date="2011" name="Nat. Biotechnol.">
        <title>Comparative genomic analysis of the thermophilic biomass-degrading fungi Myceliophthora thermophila and Thielavia terrestris.</title>
        <authorList>
            <person name="Berka R.M."/>
            <person name="Grigoriev I.V."/>
            <person name="Otillar R."/>
            <person name="Salamov A."/>
            <person name="Grimwood J."/>
            <person name="Reid I."/>
            <person name="Ishmael N."/>
            <person name="John T."/>
            <person name="Darmond C."/>
            <person name="Moisan M.-C."/>
            <person name="Henrissat B."/>
            <person name="Coutinho P.M."/>
            <person name="Lombard V."/>
            <person name="Natvig D.O."/>
            <person name="Lindquist E."/>
            <person name="Schmutz J."/>
            <person name="Lucas S."/>
            <person name="Harris P."/>
            <person name="Powlowski J."/>
            <person name="Bellemare A."/>
            <person name="Taylor D."/>
            <person name="Butler G."/>
            <person name="de Vries R.P."/>
            <person name="Allijn I.E."/>
            <person name="van den Brink J."/>
            <person name="Ushinsky S."/>
            <person name="Storms R."/>
            <person name="Powell A.J."/>
            <person name="Paulsen I.T."/>
            <person name="Elbourne L.D.H."/>
            <person name="Baker S.E."/>
            <person name="Magnuson J."/>
            <person name="LaBoissiere S."/>
            <person name="Clutterbuck A.J."/>
            <person name="Martinez D."/>
            <person name="Wogulis M."/>
            <person name="de Leon A.L."/>
            <person name="Rey M.W."/>
            <person name="Tsang A."/>
        </authorList>
    </citation>
    <scope>NUCLEOTIDE SEQUENCE [LARGE SCALE GENOMIC DNA]</scope>
    <source>
        <strain evidence="10">ATCC 38088 / NRRL 8126</strain>
    </source>
</reference>
<dbReference type="Pfam" id="PF20684">
    <property type="entry name" value="Fung_rhodopsin"/>
    <property type="match status" value="1"/>
</dbReference>
<keyword evidence="4 7" id="KW-0472">Membrane</keyword>
<evidence type="ECO:0000313" key="10">
    <source>
        <dbReference type="Proteomes" id="UP000008181"/>
    </source>
</evidence>
<feature type="domain" description="Rhodopsin" evidence="8">
    <location>
        <begin position="36"/>
        <end position="272"/>
    </location>
</feature>
<evidence type="ECO:0000259" key="8">
    <source>
        <dbReference type="Pfam" id="PF20684"/>
    </source>
</evidence>
<dbReference type="HOGENOM" id="CLU_019101_1_1_1"/>
<dbReference type="Proteomes" id="UP000008181">
    <property type="component" value="Chromosome 3"/>
</dbReference>
<dbReference type="PANTHER" id="PTHR33048">
    <property type="entry name" value="PTH11-LIKE INTEGRAL MEMBRANE PROTEIN (AFU_ORTHOLOGUE AFUA_5G11245)"/>
    <property type="match status" value="1"/>
</dbReference>
<feature type="transmembrane region" description="Helical" evidence="7">
    <location>
        <begin position="220"/>
        <end position="241"/>
    </location>
</feature>
<dbReference type="GeneID" id="11518845"/>
<comment type="subcellular location">
    <subcellularLocation>
        <location evidence="1">Membrane</location>
        <topology evidence="1">Multi-pass membrane protein</topology>
    </subcellularLocation>
</comment>
<evidence type="ECO:0000256" key="6">
    <source>
        <dbReference type="SAM" id="MobiDB-lite"/>
    </source>
</evidence>
<feature type="transmembrane region" description="Helical" evidence="7">
    <location>
        <begin position="139"/>
        <end position="158"/>
    </location>
</feature>
<dbReference type="EMBL" id="CP003011">
    <property type="protein sequence ID" value="AEO68343.1"/>
    <property type="molecule type" value="Genomic_DNA"/>
</dbReference>
<name>G2R5Q2_THETT</name>
<gene>
    <name evidence="9" type="ORF">THITE_2145520</name>
</gene>
<proteinExistence type="inferred from homology"/>
<feature type="transmembrane region" description="Helical" evidence="7">
    <location>
        <begin position="52"/>
        <end position="78"/>
    </location>
</feature>
<dbReference type="OrthoDB" id="5398233at2759"/>
<dbReference type="RefSeq" id="XP_003654679.1">
    <property type="nucleotide sequence ID" value="XM_003654631.1"/>
</dbReference>
<dbReference type="KEGG" id="ttt:THITE_2145520"/>
<organism evidence="9 10">
    <name type="scientific">Thermothielavioides terrestris (strain ATCC 38088 / NRRL 8126)</name>
    <name type="common">Thielavia terrestris</name>
    <dbReference type="NCBI Taxonomy" id="578455"/>
    <lineage>
        <taxon>Eukaryota</taxon>
        <taxon>Fungi</taxon>
        <taxon>Dikarya</taxon>
        <taxon>Ascomycota</taxon>
        <taxon>Pezizomycotina</taxon>
        <taxon>Sordariomycetes</taxon>
        <taxon>Sordariomycetidae</taxon>
        <taxon>Sordariales</taxon>
        <taxon>Chaetomiaceae</taxon>
        <taxon>Thermothielavioides</taxon>
        <taxon>Thermothielavioides terrestris</taxon>
    </lineage>
</organism>
<evidence type="ECO:0000256" key="2">
    <source>
        <dbReference type="ARBA" id="ARBA00022692"/>
    </source>
</evidence>
<evidence type="ECO:0000256" key="5">
    <source>
        <dbReference type="ARBA" id="ARBA00038359"/>
    </source>
</evidence>
<feature type="compositionally biased region" description="Low complexity" evidence="6">
    <location>
        <begin position="325"/>
        <end position="335"/>
    </location>
</feature>
<evidence type="ECO:0000256" key="7">
    <source>
        <dbReference type="SAM" id="Phobius"/>
    </source>
</evidence>
<sequence>MALYSPPPPARPFSDTKPVLLVSWWITIFCAVTIVVRLLGRWVRVEKLFLEDTYVAAALIPLFLRMAFVHPILIYGTNNVLVPDGSVLSDEEAQRRSIGSRLVLVSRILQPAILWLLKAATLEFFHRLVGQAGKKRYNLLLRSLLVSLPVTFLAIIIADLAECRPFPHYWQVVPDPGGQCRQGYAQLLTLTVCNVLTDLLLVVFPVPIVVRSRLSMGRKVILVGLFCLHVPTVVVAIYRVPKILQEDGYQPTRTMWASAEILVATFAANALAIGTFVRGTGAKKKRLRYEPHSESGLGSSARRESRVKGISRHKSNSGDDDEAAARGSASSRSGSPDLLFPKNRFDSSTADNATAVVKTTTINITVSPAPSPPHDEDRDGTRGLMLRPVNGVVMASIRGRQRGSAIPLQNLNALPDAHGGPRGQ</sequence>
<feature type="transmembrane region" description="Helical" evidence="7">
    <location>
        <begin position="261"/>
        <end position="279"/>
    </location>
</feature>
<comment type="similarity">
    <text evidence="5">Belongs to the SAT4 family.</text>
</comment>
<keyword evidence="3 7" id="KW-1133">Transmembrane helix</keyword>
<dbReference type="eggNOG" id="ENOG502RYRX">
    <property type="taxonomic scope" value="Eukaryota"/>
</dbReference>
<evidence type="ECO:0000313" key="9">
    <source>
        <dbReference type="EMBL" id="AEO68343.1"/>
    </source>
</evidence>
<feature type="transmembrane region" description="Helical" evidence="7">
    <location>
        <begin position="20"/>
        <end position="40"/>
    </location>
</feature>